<comment type="subcellular location">
    <subcellularLocation>
        <location evidence="1">Membrane</location>
        <topology evidence="1">Lipid-anchor</topology>
    </subcellularLocation>
</comment>
<dbReference type="InterPro" id="IPR038501">
    <property type="entry name" value="Spore_GerAC_C_sf"/>
</dbReference>
<dbReference type="PANTHER" id="PTHR35789:SF1">
    <property type="entry name" value="SPORE GERMINATION PROTEIN B3"/>
    <property type="match status" value="1"/>
</dbReference>
<keyword evidence="7" id="KW-0449">Lipoprotein</keyword>
<protein>
    <submittedName>
        <fullName evidence="10">Ger(X)C family spore germination protein</fullName>
    </submittedName>
</protein>
<keyword evidence="5" id="KW-0472">Membrane</keyword>
<gene>
    <name evidence="10" type="ORF">D3P08_09960</name>
</gene>
<dbReference type="InterPro" id="IPR008844">
    <property type="entry name" value="Spore_GerAC-like"/>
</dbReference>
<dbReference type="Gene3D" id="3.30.300.210">
    <property type="entry name" value="Nutrient germinant receptor protein C, domain 3"/>
    <property type="match status" value="1"/>
</dbReference>
<evidence type="ECO:0000256" key="2">
    <source>
        <dbReference type="ARBA" id="ARBA00007886"/>
    </source>
</evidence>
<dbReference type="GO" id="GO:0009847">
    <property type="term" value="P:spore germination"/>
    <property type="evidence" value="ECO:0007669"/>
    <property type="project" value="InterPro"/>
</dbReference>
<name>A0A3A1UZV2_9BACL</name>
<dbReference type="EMBL" id="QXQA01000005">
    <property type="protein sequence ID" value="RIX52971.1"/>
    <property type="molecule type" value="Genomic_DNA"/>
</dbReference>
<sequence length="395" mass="44075">MKVNKIFIVILVISLLSGCGKRQINELALVSAVGIDQGSSPNSVRVTVQVVRPADARGQTGAPAGGTGEPIYSVQAEGKTIFEAIRNLARFSSRRVYWAHNFIIVINEKFARAGIADMIDFFTRNPELRMNTWIAATPNPASEVVSTITGLEVVPGEAVDKLFRYNEIVSEAPRTNMTRLQESYLNEYTHPVLARLELKNRGISNKKPEEFGSLKQIELSGTAVFKHDKMVGWLNRAQSRALLLFIENVDSGIEVITCPDLPNQDATLEVKSQSLHVKPIASGSVPSFHVDVSSRVELSESGCLATFNEMRGYLEEQMGNRVKEQIESLLAAAQKKYKVDILKLGEIYENEYPSEWRRIRDDWEDIFPQVQITIDSRAELTSAVLKITKKKIPRG</sequence>
<evidence type="ECO:0000313" key="10">
    <source>
        <dbReference type="EMBL" id="RIX52971.1"/>
    </source>
</evidence>
<dbReference type="InterPro" id="IPR046953">
    <property type="entry name" value="Spore_GerAC-like_C"/>
</dbReference>
<dbReference type="InterPro" id="IPR057336">
    <property type="entry name" value="GerAC_N"/>
</dbReference>
<organism evidence="10 11">
    <name type="scientific">Paenibacillus nanensis</name>
    <dbReference type="NCBI Taxonomy" id="393251"/>
    <lineage>
        <taxon>Bacteria</taxon>
        <taxon>Bacillati</taxon>
        <taxon>Bacillota</taxon>
        <taxon>Bacilli</taxon>
        <taxon>Bacillales</taxon>
        <taxon>Paenibacillaceae</taxon>
        <taxon>Paenibacillus</taxon>
    </lineage>
</organism>
<evidence type="ECO:0000259" key="8">
    <source>
        <dbReference type="Pfam" id="PF05504"/>
    </source>
</evidence>
<dbReference type="AlphaFoldDB" id="A0A3A1UZV2"/>
<keyword evidence="3" id="KW-0309">Germination</keyword>
<evidence type="ECO:0000256" key="1">
    <source>
        <dbReference type="ARBA" id="ARBA00004635"/>
    </source>
</evidence>
<feature type="domain" description="Spore germination GerAC-like C-terminal" evidence="8">
    <location>
        <begin position="220"/>
        <end position="380"/>
    </location>
</feature>
<evidence type="ECO:0000256" key="3">
    <source>
        <dbReference type="ARBA" id="ARBA00022544"/>
    </source>
</evidence>
<evidence type="ECO:0000259" key="9">
    <source>
        <dbReference type="Pfam" id="PF25198"/>
    </source>
</evidence>
<dbReference type="PANTHER" id="PTHR35789">
    <property type="entry name" value="SPORE GERMINATION PROTEIN B3"/>
    <property type="match status" value="1"/>
</dbReference>
<comment type="caution">
    <text evidence="10">The sequence shown here is derived from an EMBL/GenBank/DDBJ whole genome shotgun (WGS) entry which is preliminary data.</text>
</comment>
<evidence type="ECO:0000313" key="11">
    <source>
        <dbReference type="Proteomes" id="UP000266482"/>
    </source>
</evidence>
<evidence type="ECO:0000256" key="7">
    <source>
        <dbReference type="ARBA" id="ARBA00023288"/>
    </source>
</evidence>
<feature type="domain" description="Spore germination protein N-terminal" evidence="9">
    <location>
        <begin position="21"/>
        <end position="197"/>
    </location>
</feature>
<dbReference type="OrthoDB" id="9816067at2"/>
<keyword evidence="11" id="KW-1185">Reference proteome</keyword>
<keyword evidence="4" id="KW-0732">Signal</keyword>
<evidence type="ECO:0000256" key="6">
    <source>
        <dbReference type="ARBA" id="ARBA00023139"/>
    </source>
</evidence>
<dbReference type="Pfam" id="PF05504">
    <property type="entry name" value="Spore_GerAC"/>
    <property type="match status" value="1"/>
</dbReference>
<proteinExistence type="inferred from homology"/>
<keyword evidence="6" id="KW-0564">Palmitate</keyword>
<dbReference type="NCBIfam" id="TIGR02887">
    <property type="entry name" value="spore_ger_x_C"/>
    <property type="match status" value="1"/>
</dbReference>
<dbReference type="Gene3D" id="6.20.190.10">
    <property type="entry name" value="Nutrient germinant receptor protein C, domain 1"/>
    <property type="match status" value="1"/>
</dbReference>
<evidence type="ECO:0000256" key="5">
    <source>
        <dbReference type="ARBA" id="ARBA00023136"/>
    </source>
</evidence>
<dbReference type="RefSeq" id="WP_119599552.1">
    <property type="nucleotide sequence ID" value="NZ_QXQA01000005.1"/>
</dbReference>
<dbReference type="GO" id="GO:0016020">
    <property type="term" value="C:membrane"/>
    <property type="evidence" value="ECO:0007669"/>
    <property type="project" value="UniProtKB-SubCell"/>
</dbReference>
<evidence type="ECO:0000256" key="4">
    <source>
        <dbReference type="ARBA" id="ARBA00022729"/>
    </source>
</evidence>
<dbReference type="Proteomes" id="UP000266482">
    <property type="component" value="Unassembled WGS sequence"/>
</dbReference>
<accession>A0A3A1UZV2</accession>
<dbReference type="PROSITE" id="PS51257">
    <property type="entry name" value="PROKAR_LIPOPROTEIN"/>
    <property type="match status" value="1"/>
</dbReference>
<reference evidence="10 11" key="1">
    <citation type="submission" date="2018-09" db="EMBL/GenBank/DDBJ databases">
        <title>Paenibacillus aracenensis nov. sp. isolated from a cave in southern Spain.</title>
        <authorList>
            <person name="Jurado V."/>
            <person name="Gutierrez-Patricio S."/>
            <person name="Gonzalez-Pimentel J.L."/>
            <person name="Miller A.Z."/>
            <person name="Laiz L."/>
            <person name="Saiz-Jimenez C."/>
        </authorList>
    </citation>
    <scope>NUCLEOTIDE SEQUENCE [LARGE SCALE GENOMIC DNA]</scope>
    <source>
        <strain evidence="10 11">DSM 22867</strain>
    </source>
</reference>
<dbReference type="Pfam" id="PF25198">
    <property type="entry name" value="Spore_GerAC_N"/>
    <property type="match status" value="1"/>
</dbReference>
<comment type="similarity">
    <text evidence="2">Belongs to the GerABKC lipoprotein family.</text>
</comment>